<dbReference type="EMBL" id="VSSQ01019067">
    <property type="protein sequence ID" value="MPM62826.1"/>
    <property type="molecule type" value="Genomic_DNA"/>
</dbReference>
<dbReference type="AlphaFoldDB" id="A0A645BCK5"/>
<comment type="caution">
    <text evidence="1">The sequence shown here is derived from an EMBL/GenBank/DDBJ whole genome shotgun (WGS) entry which is preliminary data.</text>
</comment>
<proteinExistence type="predicted"/>
<organism evidence="1">
    <name type="scientific">bioreactor metagenome</name>
    <dbReference type="NCBI Taxonomy" id="1076179"/>
    <lineage>
        <taxon>unclassified sequences</taxon>
        <taxon>metagenomes</taxon>
        <taxon>ecological metagenomes</taxon>
    </lineage>
</organism>
<accession>A0A645BCK5</accession>
<evidence type="ECO:0000313" key="1">
    <source>
        <dbReference type="EMBL" id="MPM62826.1"/>
    </source>
</evidence>
<protein>
    <submittedName>
        <fullName evidence="1">Uncharacterized protein</fullName>
    </submittedName>
</protein>
<sequence length="61" mass="6523">MALDSTTQTGTARLAVLEHLHGDGCQIERAWIRMLFADHEHATAGVVGHGVLDANFPVVDA</sequence>
<gene>
    <name evidence="1" type="ORF">SDC9_109704</name>
</gene>
<reference evidence="1" key="1">
    <citation type="submission" date="2019-08" db="EMBL/GenBank/DDBJ databases">
        <authorList>
            <person name="Kucharzyk K."/>
            <person name="Murdoch R.W."/>
            <person name="Higgins S."/>
            <person name="Loffler F."/>
        </authorList>
    </citation>
    <scope>NUCLEOTIDE SEQUENCE</scope>
</reference>
<name>A0A645BCK5_9ZZZZ</name>